<dbReference type="EMBL" id="CP029494">
    <property type="protein sequence ID" value="AWN23085.1"/>
    <property type="molecule type" value="Genomic_DNA"/>
</dbReference>
<keyword evidence="1" id="KW-0732">Signal</keyword>
<organism evidence="3 4">
    <name type="scientific">Deinococcus irradiatisoli</name>
    <dbReference type="NCBI Taxonomy" id="2202254"/>
    <lineage>
        <taxon>Bacteria</taxon>
        <taxon>Thermotogati</taxon>
        <taxon>Deinococcota</taxon>
        <taxon>Deinococci</taxon>
        <taxon>Deinococcales</taxon>
        <taxon>Deinococcaceae</taxon>
        <taxon>Deinococcus</taxon>
    </lineage>
</organism>
<dbReference type="OrthoDB" id="5348860at2"/>
<feature type="signal peptide" evidence="1">
    <location>
        <begin position="1"/>
        <end position="31"/>
    </location>
</feature>
<feature type="domain" description="DUF306" evidence="2">
    <location>
        <begin position="70"/>
        <end position="163"/>
    </location>
</feature>
<feature type="chain" id="PRO_5016399813" description="DUF306 domain-containing protein" evidence="1">
    <location>
        <begin position="32"/>
        <end position="284"/>
    </location>
</feature>
<dbReference type="Pfam" id="PF03724">
    <property type="entry name" value="META"/>
    <property type="match status" value="2"/>
</dbReference>
<dbReference type="InterPro" id="IPR038670">
    <property type="entry name" value="HslJ-like_sf"/>
</dbReference>
<dbReference type="Proteomes" id="UP000245368">
    <property type="component" value="Chromosome"/>
</dbReference>
<evidence type="ECO:0000313" key="4">
    <source>
        <dbReference type="Proteomes" id="UP000245368"/>
    </source>
</evidence>
<protein>
    <recommendedName>
        <fullName evidence="2">DUF306 domain-containing protein</fullName>
    </recommendedName>
</protein>
<dbReference type="PANTHER" id="PTHR35535">
    <property type="entry name" value="HEAT SHOCK PROTEIN HSLJ"/>
    <property type="match status" value="1"/>
</dbReference>
<dbReference type="InterPro" id="IPR005184">
    <property type="entry name" value="DUF306_Meta_HslJ"/>
</dbReference>
<dbReference type="Gene3D" id="2.40.128.270">
    <property type="match status" value="2"/>
</dbReference>
<gene>
    <name evidence="3" type="ORF">DKM44_07460</name>
</gene>
<dbReference type="KEGG" id="dez:DKM44_07460"/>
<evidence type="ECO:0000256" key="1">
    <source>
        <dbReference type="SAM" id="SignalP"/>
    </source>
</evidence>
<dbReference type="InterPro" id="IPR053147">
    <property type="entry name" value="Hsp_HslJ-like"/>
</dbReference>
<name>A0A2Z3JDQ0_9DEIO</name>
<evidence type="ECO:0000313" key="3">
    <source>
        <dbReference type="EMBL" id="AWN23085.1"/>
    </source>
</evidence>
<dbReference type="AlphaFoldDB" id="A0A2Z3JDQ0"/>
<reference evidence="3 4" key="1">
    <citation type="submission" date="2018-05" db="EMBL/GenBank/DDBJ databases">
        <title>Complete Genome Sequence of Deinococcus sp. strain 17bor-2.</title>
        <authorList>
            <person name="Srinivasan S."/>
        </authorList>
    </citation>
    <scope>NUCLEOTIDE SEQUENCE [LARGE SCALE GENOMIC DNA]</scope>
    <source>
        <strain evidence="3 4">17bor-2</strain>
    </source>
</reference>
<keyword evidence="4" id="KW-1185">Reference proteome</keyword>
<proteinExistence type="predicted"/>
<sequence length="284" mass="29709">MVRLRSMTSLLLRGRAGLLLLALTLAASSLAAAPVTLSGTFTPPTTAAPDNSVPIGGYTLVSFTDNGQTGAPSPQLQRPTLSFDGQRASGFAGCNTFGGSYVARQQVLRFGGLVTTRMACPAAQSTAERQYLRLLRGVNRFEISGPPGNQTLTLFSGKADQLTFMQNVGSGEVAFSGIRSPYDGTWTLVRPPSGLQLSADARPTQFTLRGTDISGFDGCNTFSARANLSSGRLSFAGPVNVTKVPCPPQTASLTPLLTVGAEARVQGNTLTLISADGGQWVFSR</sequence>
<feature type="domain" description="DUF306" evidence="2">
    <location>
        <begin position="183"/>
        <end position="282"/>
    </location>
</feature>
<evidence type="ECO:0000259" key="2">
    <source>
        <dbReference type="Pfam" id="PF03724"/>
    </source>
</evidence>
<dbReference type="PANTHER" id="PTHR35535:SF1">
    <property type="entry name" value="HEAT SHOCK PROTEIN HSLJ"/>
    <property type="match status" value="1"/>
</dbReference>
<accession>A0A2Z3JDQ0</accession>